<dbReference type="Proteomes" id="UP001062846">
    <property type="component" value="Chromosome 4"/>
</dbReference>
<organism evidence="1 2">
    <name type="scientific">Rhododendron molle</name>
    <name type="common">Chinese azalea</name>
    <name type="synonym">Azalea mollis</name>
    <dbReference type="NCBI Taxonomy" id="49168"/>
    <lineage>
        <taxon>Eukaryota</taxon>
        <taxon>Viridiplantae</taxon>
        <taxon>Streptophyta</taxon>
        <taxon>Embryophyta</taxon>
        <taxon>Tracheophyta</taxon>
        <taxon>Spermatophyta</taxon>
        <taxon>Magnoliopsida</taxon>
        <taxon>eudicotyledons</taxon>
        <taxon>Gunneridae</taxon>
        <taxon>Pentapetalae</taxon>
        <taxon>asterids</taxon>
        <taxon>Ericales</taxon>
        <taxon>Ericaceae</taxon>
        <taxon>Ericoideae</taxon>
        <taxon>Rhodoreae</taxon>
        <taxon>Rhododendron</taxon>
    </lineage>
</organism>
<proteinExistence type="predicted"/>
<sequence>MLEWCGGCFLGNALDTDVPSQSFDKVLVSTFNSMASSDEEGEILPDYVANYHLVDENEEPISFASLPLCWSDNEIPDWLGTQIYLRGSADGGLQQIYKQVKAWKFELSYVLPEIYLLFKDKTWIKLQKPRKSFENTVKKILITVHFLHFLKRNPEETKNAVWNRLRKAFSSYDVEPSESDLLDHMPLINEAAARDKEIAKSEYLSSLLLEMAEERKCLHEENQTTKKVKFIIDAAYDDDDGDDDDDDDDESDASVLFDTVCSICDNGGELLCCEGRCMRSFHATVDAGADTECESLGYSDAQVEAIQNFLCMNCQHQQHQCFVCGMLGSSNNASVLEVFPCVSATCGHFYHPKCVAKLLYPGDETQAEEVQKKIAAGESFTCPAHKCCICKQGEDKRVSDLQFAMCRRCPNAYHRKCLPREIAFDGKTSHQRAWDGLLPNRILIYCMNHKIIPKLGTPERNHIVFPGIDGKKKRLKLLSLKEEEEARKRRIKQLAQNRSTLSGSVTERTAVKKEKKVEEYPSFTHGDLTKKFGQGFPRQGVGSKVADVTMNPLRANNASVQAKVCKPFKGDNSHSSLGNNHSLPSTRPYVVKPKIQDLPSGKAKNSIEAIPAMEKVSKTLPSVDTELEKRMMVLMNTSTASFNLEEFRKEKRRLCSNESSSRYVLDKTITSGRVEGYVKAIRAALKKLEEGCTLEDARAVCQAEVLKKIVIWKRKIGVYLAPFLHGVRYTSFGRHFTKVDKLKEVRTFFIGVFVIAKIIDLLHWYVQENDTIVDFCCGSNDFSWLLKEKLQQMGKSCSFKNYDLIQSKNDFNFEKRDWMTVRTEELPAGSQLIMGLNPPFGVQASRANQFIEKALTFKPKLLILIVPRETKRLDEKYCPYDLIWEDHKILAGKSFYLPGSVDMHDQQLDQWNQVTPPLYLWSRPDWTTKHRAIAQLHGHLPKEQEAAHTIGENSRSTISNYLMEENHDCYNNFSSIMNGYGDISRILDDIPEDSAYEVENEGGGAENVADDDYSCTIFSDELERMLDDVENEGGGAENVADDDHSCSISSDELERMLDEGMPQGNRSKGDLQIADEMLMDMENLVKTVAQLQQSP</sequence>
<protein>
    <submittedName>
        <fullName evidence="1">Uncharacterized protein</fullName>
    </submittedName>
</protein>
<keyword evidence="2" id="KW-1185">Reference proteome</keyword>
<evidence type="ECO:0000313" key="1">
    <source>
        <dbReference type="EMBL" id="KAI8558176.1"/>
    </source>
</evidence>
<name>A0ACC0NY18_RHOML</name>
<gene>
    <name evidence="1" type="ORF">RHMOL_Rhmol04G0069400</name>
</gene>
<accession>A0ACC0NY18</accession>
<comment type="caution">
    <text evidence="1">The sequence shown here is derived from an EMBL/GenBank/DDBJ whole genome shotgun (WGS) entry which is preliminary data.</text>
</comment>
<dbReference type="EMBL" id="CM046391">
    <property type="protein sequence ID" value="KAI8558176.1"/>
    <property type="molecule type" value="Genomic_DNA"/>
</dbReference>
<evidence type="ECO:0000313" key="2">
    <source>
        <dbReference type="Proteomes" id="UP001062846"/>
    </source>
</evidence>
<reference evidence="1" key="1">
    <citation type="submission" date="2022-02" db="EMBL/GenBank/DDBJ databases">
        <title>Plant Genome Project.</title>
        <authorList>
            <person name="Zhang R.-G."/>
        </authorList>
    </citation>
    <scope>NUCLEOTIDE SEQUENCE</scope>
    <source>
        <strain evidence="1">AT1</strain>
    </source>
</reference>